<dbReference type="RefSeq" id="WP_197919772.1">
    <property type="nucleotide sequence ID" value="NZ_CAWPTA010000006.1"/>
</dbReference>
<evidence type="ECO:0000313" key="3">
    <source>
        <dbReference type="Proteomes" id="UP000602442"/>
    </source>
</evidence>
<keyword evidence="3" id="KW-1185">Reference proteome</keyword>
<keyword evidence="1" id="KW-0812">Transmembrane</keyword>
<comment type="caution">
    <text evidence="2">The sequence shown here is derived from an EMBL/GenBank/DDBJ whole genome shotgun (WGS) entry which is preliminary data.</text>
</comment>
<accession>A0ABS0MZD4</accession>
<proteinExistence type="predicted"/>
<evidence type="ECO:0000256" key="1">
    <source>
        <dbReference type="SAM" id="Phobius"/>
    </source>
</evidence>
<organism evidence="2 3">
    <name type="scientific">Aurantiacibacter sediminis</name>
    <dbReference type="NCBI Taxonomy" id="2793064"/>
    <lineage>
        <taxon>Bacteria</taxon>
        <taxon>Pseudomonadati</taxon>
        <taxon>Pseudomonadota</taxon>
        <taxon>Alphaproteobacteria</taxon>
        <taxon>Sphingomonadales</taxon>
        <taxon>Erythrobacteraceae</taxon>
        <taxon>Aurantiacibacter</taxon>
    </lineage>
</organism>
<name>A0ABS0MZD4_9SPHN</name>
<keyword evidence="1" id="KW-0472">Membrane</keyword>
<dbReference type="Proteomes" id="UP000602442">
    <property type="component" value="Unassembled WGS sequence"/>
</dbReference>
<dbReference type="EMBL" id="JAEANY010000001">
    <property type="protein sequence ID" value="MBH5321076.1"/>
    <property type="molecule type" value="Genomic_DNA"/>
</dbReference>
<protein>
    <submittedName>
        <fullName evidence="2">Uncharacterized protein</fullName>
    </submittedName>
</protein>
<gene>
    <name evidence="2" type="ORF">I5L03_00585</name>
</gene>
<feature type="transmembrane region" description="Helical" evidence="1">
    <location>
        <begin position="7"/>
        <end position="24"/>
    </location>
</feature>
<evidence type="ECO:0000313" key="2">
    <source>
        <dbReference type="EMBL" id="MBH5321076.1"/>
    </source>
</evidence>
<keyword evidence="1" id="KW-1133">Transmembrane helix</keyword>
<sequence length="64" mass="7033">MSTIQKSLLWAAAIIIFALIGAFGPVENDTFKSMFFMLPVLAWATIGQRRSCLPCPISRTGEKS</sequence>
<reference evidence="2 3" key="1">
    <citation type="submission" date="2020-11" db="EMBL/GenBank/DDBJ databases">
        <title>Erythrobacter sediminis sp. nov., a marine bacterium from a tidal flat of Garorim Bay.</title>
        <authorList>
            <person name="Kim D."/>
            <person name="Yoo Y."/>
            <person name="Kim J.-J."/>
        </authorList>
    </citation>
    <scope>NUCLEOTIDE SEQUENCE [LARGE SCALE GENOMIC DNA]</scope>
    <source>
        <strain evidence="2 3">JGD-13</strain>
    </source>
</reference>